<dbReference type="SUPFAM" id="SSF53756">
    <property type="entry name" value="UDP-Glycosyltransferase/glycogen phosphorylase"/>
    <property type="match status" value="1"/>
</dbReference>
<reference evidence="2 3" key="1">
    <citation type="submission" date="2018-06" db="EMBL/GenBank/DDBJ databases">
        <authorList>
            <consortium name="Pathogen Informatics"/>
            <person name="Doyle S."/>
        </authorList>
    </citation>
    <scope>NUCLEOTIDE SEQUENCE [LARGE SCALE GENOMIC DNA]</scope>
    <source>
        <strain evidence="2 3">NCTC10723</strain>
    </source>
</reference>
<name>A0A377GVQ1_9FUSO</name>
<keyword evidence="1 2" id="KW-0808">Transferase</keyword>
<organism evidence="2 3">
    <name type="scientific">Fusobacterium necrogenes</name>
    <dbReference type="NCBI Taxonomy" id="858"/>
    <lineage>
        <taxon>Bacteria</taxon>
        <taxon>Fusobacteriati</taxon>
        <taxon>Fusobacteriota</taxon>
        <taxon>Fusobacteriia</taxon>
        <taxon>Fusobacteriales</taxon>
        <taxon>Fusobacteriaceae</taxon>
        <taxon>Fusobacterium</taxon>
    </lineage>
</organism>
<dbReference type="Pfam" id="PF13692">
    <property type="entry name" value="Glyco_trans_1_4"/>
    <property type="match status" value="1"/>
</dbReference>
<dbReference type="Gene3D" id="3.40.50.2000">
    <property type="entry name" value="Glycogen Phosphorylase B"/>
    <property type="match status" value="2"/>
</dbReference>
<dbReference type="EMBL" id="UGGU01000003">
    <property type="protein sequence ID" value="STO30822.1"/>
    <property type="molecule type" value="Genomic_DNA"/>
</dbReference>
<dbReference type="PANTHER" id="PTHR46401:SF2">
    <property type="entry name" value="GLYCOSYLTRANSFERASE WBBK-RELATED"/>
    <property type="match status" value="1"/>
</dbReference>
<accession>A0A377GVQ1</accession>
<sequence>MKNILYISSTNPEYSNGGAIGTKKIIGILEELERNEKIKWYGIINKEIKNQNKGKYLLEIERNKKKALLSRILGYSEQLELASKKILKAIKEKNINIVILQNSRLGSISEKIKKNFPKIKIIQNFDNFEYEFSTMFTKNMNKTIQVIEKYNVKKSEKKALQNMDYGIFLTEKDKKSVEEFYKIKCKKYKIIPIIYNNIFTEEKYIKKKKQVIFTGSLDMEANIEAGLFLVENYKKILEKKRLKLVLAGRNPNNRLIKKIKELKIETKIELIANPTKEEMEILLRESLIYISPVFEGSGMKTKVIEALFYGLPIIASEHSVIGYNNLEKKYVKVFKNRNIEELNTFIEELLEEKNEINFEKNIREYFKENFSTKKVFKEIEEIIDNV</sequence>
<keyword evidence="3" id="KW-1185">Reference proteome</keyword>
<evidence type="ECO:0000256" key="1">
    <source>
        <dbReference type="ARBA" id="ARBA00022679"/>
    </source>
</evidence>
<gene>
    <name evidence="2" type="ORF">NCTC10723_00252</name>
</gene>
<dbReference type="AlphaFoldDB" id="A0A377GVQ1"/>
<proteinExistence type="predicted"/>
<dbReference type="OrthoDB" id="1059846at2"/>
<dbReference type="GO" id="GO:0016757">
    <property type="term" value="F:glycosyltransferase activity"/>
    <property type="evidence" value="ECO:0007669"/>
    <property type="project" value="TreeGrafter"/>
</dbReference>
<protein>
    <submittedName>
        <fullName evidence="2">Sugar transferase, PEP-CTERM/EpsH1 system associated</fullName>
    </submittedName>
</protein>
<dbReference type="RefSeq" id="WP_115268579.1">
    <property type="nucleotide sequence ID" value="NZ_UGGU01000003.1"/>
</dbReference>
<evidence type="ECO:0000313" key="2">
    <source>
        <dbReference type="EMBL" id="STO30822.1"/>
    </source>
</evidence>
<dbReference type="GO" id="GO:0009103">
    <property type="term" value="P:lipopolysaccharide biosynthetic process"/>
    <property type="evidence" value="ECO:0007669"/>
    <property type="project" value="TreeGrafter"/>
</dbReference>
<dbReference type="Proteomes" id="UP000255328">
    <property type="component" value="Unassembled WGS sequence"/>
</dbReference>
<dbReference type="PANTHER" id="PTHR46401">
    <property type="entry name" value="GLYCOSYLTRANSFERASE WBBK-RELATED"/>
    <property type="match status" value="1"/>
</dbReference>
<evidence type="ECO:0000313" key="3">
    <source>
        <dbReference type="Proteomes" id="UP000255328"/>
    </source>
</evidence>